<evidence type="ECO:0000313" key="3">
    <source>
        <dbReference type="Proteomes" id="UP001253637"/>
    </source>
</evidence>
<dbReference type="PANTHER" id="PTHR46586:SF3">
    <property type="entry name" value="ANKYRIN REPEAT-CONTAINING PROTEIN"/>
    <property type="match status" value="1"/>
</dbReference>
<dbReference type="InterPro" id="IPR036047">
    <property type="entry name" value="F-box-like_dom_sf"/>
</dbReference>
<dbReference type="EMBL" id="LC625835">
    <property type="protein sequence ID" value="BCU03220.1"/>
    <property type="molecule type" value="Genomic_DNA"/>
</dbReference>
<protein>
    <submittedName>
        <fullName evidence="2">Ankyrin repeat domain containing protein</fullName>
    </submittedName>
</protein>
<dbReference type="InterPro" id="IPR036770">
    <property type="entry name" value="Ankyrin_rpt-contain_sf"/>
</dbReference>
<dbReference type="Gene3D" id="1.25.40.20">
    <property type="entry name" value="Ankyrin repeat-containing domain"/>
    <property type="match status" value="1"/>
</dbReference>
<dbReference type="InterPro" id="IPR001810">
    <property type="entry name" value="F-box_dom"/>
</dbReference>
<accession>A0A811BPJ8</accession>
<evidence type="ECO:0000259" key="1">
    <source>
        <dbReference type="PROSITE" id="PS50181"/>
    </source>
</evidence>
<proteinExistence type="predicted"/>
<name>A0A811BPJ8_9VIRU</name>
<reference evidence="2" key="1">
    <citation type="submission" date="2021-04" db="EMBL/GenBank/DDBJ databases">
        <title>Draft Genome Sequence of Pandoravirus japonicus, Isolated from the Sabaishi River of Niigata, Japan.</title>
        <authorList>
            <person name="Hosokawa N."/>
            <person name="Takahashi H."/>
            <person name="Aoki K."/>
            <person name="Takemura M."/>
        </authorList>
    </citation>
    <scope>NUCLEOTIDE SEQUENCE</scope>
</reference>
<dbReference type="PANTHER" id="PTHR46586">
    <property type="entry name" value="ANKYRIN REPEAT-CONTAINING PROTEIN"/>
    <property type="match status" value="1"/>
</dbReference>
<dbReference type="SUPFAM" id="SSF81383">
    <property type="entry name" value="F-box domain"/>
    <property type="match status" value="1"/>
</dbReference>
<dbReference type="SUPFAM" id="SSF48403">
    <property type="entry name" value="Ankyrin repeat"/>
    <property type="match status" value="1"/>
</dbReference>
<dbReference type="Pfam" id="PF00646">
    <property type="entry name" value="F-box"/>
    <property type="match status" value="1"/>
</dbReference>
<dbReference type="PROSITE" id="PS50181">
    <property type="entry name" value="FBOX"/>
    <property type="match status" value="1"/>
</dbReference>
<dbReference type="Proteomes" id="UP001253637">
    <property type="component" value="Segment"/>
</dbReference>
<evidence type="ECO:0000313" key="2">
    <source>
        <dbReference type="EMBL" id="BCU03220.1"/>
    </source>
</evidence>
<organism evidence="2 3">
    <name type="scientific">Pandoravirus japonicus</name>
    <dbReference type="NCBI Taxonomy" id="2823154"/>
    <lineage>
        <taxon>Viruses</taxon>
        <taxon>Pandoravirus</taxon>
    </lineage>
</organism>
<sequence>MCADGHRDPKRRCAAEGGSGACVDARPRAKKQRIGLRDDGDALAALPDEMVARIFSHIPCVDLAARVRLVSRRCMTIADDVAALGRGASCLGSSPPDNRDRMIDRAAAAGHVACLQRAVGRGEVALARTFRAAAAGGHLVALAHLARVPTRLPALFALPHGAPTWDEASCSAAAAHGHLDCLVFLRGRGCPWDAWTIAAAECGGHEACAAYARAHGCPEDHPDEHQGAGCWHRDTVRCIHEHRLCGADWHSGRHNWEYHAPHPEGILYVHQHGLHPDDEIVEMALCARHLPLVVYMRACGVRLDAKMCTLAAHLGQADSLAYLHESGCPWDAATMAAGVGSGDMAVFAYLRDNGCPADASAVEDEAYYYGRVDVLRHLCQGLGCPVSAAAITRAVRGANADALAYLCQNGGQTTRKHLTIAAKASYRVDCLRYLCEHGQQPDVLALRAAASRGAIDCVRYLHGIGCLWHCDTVAVARAGGHREVVEYALANGCPND</sequence>
<feature type="domain" description="F-box" evidence="1">
    <location>
        <begin position="40"/>
        <end position="88"/>
    </location>
</feature>
<dbReference type="InterPro" id="IPR052050">
    <property type="entry name" value="SecEffector_AnkRepeat"/>
</dbReference>
<dbReference type="Gene3D" id="1.20.1280.50">
    <property type="match status" value="1"/>
</dbReference>